<evidence type="ECO:0000313" key="1">
    <source>
        <dbReference type="EMBL" id="MSD27063.1"/>
    </source>
</evidence>
<comment type="caution">
    <text evidence="1">The sequence shown here is derived from an EMBL/GenBank/DDBJ whole genome shotgun (WGS) entry which is preliminary data.</text>
</comment>
<name>A0A7X2MAR6_9FIRM</name>
<reference evidence="1 2" key="1">
    <citation type="journal article" date="2019" name="Nat. Med.">
        <title>A library of human gut bacterial isolates paired with longitudinal multiomics data enables mechanistic microbiome research.</title>
        <authorList>
            <person name="Poyet M."/>
            <person name="Groussin M."/>
            <person name="Gibbons S.M."/>
            <person name="Avila-Pacheco J."/>
            <person name="Jiang X."/>
            <person name="Kearney S.M."/>
            <person name="Perrotta A.R."/>
            <person name="Berdy B."/>
            <person name="Zhao S."/>
            <person name="Lieberman T.D."/>
            <person name="Swanson P.K."/>
            <person name="Smith M."/>
            <person name="Roesemann S."/>
            <person name="Alexander J.E."/>
            <person name="Rich S.A."/>
            <person name="Livny J."/>
            <person name="Vlamakis H."/>
            <person name="Clish C."/>
            <person name="Bullock K."/>
            <person name="Deik A."/>
            <person name="Scott J."/>
            <person name="Pierce K.A."/>
            <person name="Xavier R.J."/>
            <person name="Alm E.J."/>
        </authorList>
    </citation>
    <scope>NUCLEOTIDE SEQUENCE [LARGE SCALE GENOMIC DNA]</scope>
    <source>
        <strain evidence="1 2">BIOML-A5</strain>
    </source>
</reference>
<accession>A0A7X2MAR6</accession>
<evidence type="ECO:0008006" key="3">
    <source>
        <dbReference type="Google" id="ProtNLM"/>
    </source>
</evidence>
<dbReference type="Gene3D" id="1.10.10.60">
    <property type="entry name" value="Homeodomain-like"/>
    <property type="match status" value="1"/>
</dbReference>
<protein>
    <recommendedName>
        <fullName evidence="3">Helix-turn-helix domain-containing protein</fullName>
    </recommendedName>
</protein>
<gene>
    <name evidence="1" type="ORF">GKE44_07795</name>
</gene>
<proteinExistence type="predicted"/>
<dbReference type="EMBL" id="WKQV01000007">
    <property type="protein sequence ID" value="MSD27063.1"/>
    <property type="molecule type" value="Genomic_DNA"/>
</dbReference>
<evidence type="ECO:0000313" key="2">
    <source>
        <dbReference type="Proteomes" id="UP000465607"/>
    </source>
</evidence>
<organism evidence="1 2">
    <name type="scientific">Agathobacter rectalis</name>
    <dbReference type="NCBI Taxonomy" id="39491"/>
    <lineage>
        <taxon>Bacteria</taxon>
        <taxon>Bacillati</taxon>
        <taxon>Bacillota</taxon>
        <taxon>Clostridia</taxon>
        <taxon>Lachnospirales</taxon>
        <taxon>Lachnospiraceae</taxon>
        <taxon>Agathobacter</taxon>
    </lineage>
</organism>
<dbReference type="AlphaFoldDB" id="A0A7X2MAR6"/>
<dbReference type="Proteomes" id="UP000465607">
    <property type="component" value="Unassembled WGS sequence"/>
</dbReference>
<sequence>MMIKQWGLTKTYRIVQFAPSIGKDDYLTTKQTAFLKAMLEESTIKKAAEKAGISRDTAYKYLKNENFQAELNKRRSECVTDTVRFLQSKLSLCSETLVNIVENPETGAQIKINAINAIFANCKALLETTEILQKMAELEAEQENINEMLESVNR</sequence>